<dbReference type="AlphaFoldDB" id="A0A1W6N3F3"/>
<organism evidence="1 2">
    <name type="scientific">Candidatus Nucleicultrix amoebiphila FS5</name>
    <dbReference type="NCBI Taxonomy" id="1414854"/>
    <lineage>
        <taxon>Bacteria</taxon>
        <taxon>Pseudomonadati</taxon>
        <taxon>Pseudomonadota</taxon>
        <taxon>Alphaproteobacteria</taxon>
        <taxon>Holosporales</taxon>
        <taxon>Candidatus Nucleicultricaceae</taxon>
        <taxon>Candidatus Nucleicultrix</taxon>
    </lineage>
</organism>
<evidence type="ECO:0000313" key="2">
    <source>
        <dbReference type="Proteomes" id="UP000237351"/>
    </source>
</evidence>
<name>A0A1W6N3F3_9PROT</name>
<reference evidence="1 2" key="1">
    <citation type="submission" date="2014-06" db="EMBL/GenBank/DDBJ databases">
        <title>The genome of the endonuclear symbiont Nucleicultrix amoebiphila.</title>
        <authorList>
            <person name="Schulz F."/>
            <person name="Horn M."/>
        </authorList>
    </citation>
    <scope>NUCLEOTIDE SEQUENCE [LARGE SCALE GENOMIC DNA]</scope>
    <source>
        <strain evidence="1 2">FS5</strain>
    </source>
</reference>
<keyword evidence="2" id="KW-1185">Reference proteome</keyword>
<dbReference type="KEGG" id="naf:GQ61_02735"/>
<accession>A0A1W6N3F3</accession>
<dbReference type="RefSeq" id="WP_198157382.1">
    <property type="nucleotide sequence ID" value="NZ_CP008743.1"/>
</dbReference>
<proteinExistence type="predicted"/>
<dbReference type="EMBL" id="CP008743">
    <property type="protein sequence ID" value="ARN84414.1"/>
    <property type="molecule type" value="Genomic_DNA"/>
</dbReference>
<protein>
    <submittedName>
        <fullName evidence="1">Uncharacterized protein</fullName>
    </submittedName>
</protein>
<dbReference type="Proteomes" id="UP000237351">
    <property type="component" value="Chromosome"/>
</dbReference>
<gene>
    <name evidence="1" type="ORF">GQ61_02735</name>
</gene>
<dbReference type="Pfam" id="PF08974">
    <property type="entry name" value="DUF1877"/>
    <property type="match status" value="1"/>
</dbReference>
<dbReference type="Gene3D" id="3.40.1760.10">
    <property type="entry name" value="YfbM-like super family"/>
    <property type="match status" value="1"/>
</dbReference>
<dbReference type="InterPro" id="IPR015068">
    <property type="entry name" value="DUF1877"/>
</dbReference>
<evidence type="ECO:0000313" key="1">
    <source>
        <dbReference type="EMBL" id="ARN84414.1"/>
    </source>
</evidence>
<dbReference type="InterPro" id="IPR035944">
    <property type="entry name" value="YfbM-like_sf"/>
</dbReference>
<sequence length="187" mass="21546">MSMIINFYPVPDELTQQVENKSTSIINLADYVQKKFLDDEDQHNDHLELYYHTSFAIIERLYNATINTDEQLPVLGFQDYSNEEADELLSDYVTYSAGYLTHEDVKKFVSKLGTLSFDDLWKQSLGEDARQKSSLVNSIEKDLGVSAEELLEQSDILKEYYDSFVDFIKNITTIGLQKRLGLFISVD</sequence>